<dbReference type="EMBL" id="ATBP01000404">
    <property type="protein sequence ID" value="ETR70561.1"/>
    <property type="molecule type" value="Genomic_DNA"/>
</dbReference>
<reference evidence="9" key="1">
    <citation type="submission" date="2012-11" db="EMBL/GenBank/DDBJ databases">
        <authorList>
            <person name="Lucero-Rivera Y.E."/>
            <person name="Tovar-Ramirez D."/>
        </authorList>
    </citation>
    <scope>NUCLEOTIDE SEQUENCE [LARGE SCALE GENOMIC DNA]</scope>
    <source>
        <strain evidence="9">Araruama</strain>
    </source>
</reference>
<dbReference type="PROSITE" id="PS50109">
    <property type="entry name" value="HIS_KIN"/>
    <property type="match status" value="1"/>
</dbReference>
<dbReference type="InterPro" id="IPR005467">
    <property type="entry name" value="His_kinase_dom"/>
</dbReference>
<dbReference type="CDD" id="cd00075">
    <property type="entry name" value="HATPase"/>
    <property type="match status" value="1"/>
</dbReference>
<name>A0A1V1P6V2_9BACT</name>
<evidence type="ECO:0000256" key="5">
    <source>
        <dbReference type="ARBA" id="ARBA00022777"/>
    </source>
</evidence>
<dbReference type="PANTHER" id="PTHR45453">
    <property type="entry name" value="PHOSPHATE REGULON SENSOR PROTEIN PHOR"/>
    <property type="match status" value="1"/>
</dbReference>
<gene>
    <name evidence="8" type="ORF">OMM_03155</name>
</gene>
<organism evidence="8 9">
    <name type="scientific">Candidatus Magnetoglobus multicellularis str. Araruama</name>
    <dbReference type="NCBI Taxonomy" id="890399"/>
    <lineage>
        <taxon>Bacteria</taxon>
        <taxon>Pseudomonadati</taxon>
        <taxon>Thermodesulfobacteriota</taxon>
        <taxon>Desulfobacteria</taxon>
        <taxon>Desulfobacterales</taxon>
        <taxon>Desulfobacteraceae</taxon>
        <taxon>Candidatus Magnetoglobus</taxon>
    </lineage>
</organism>
<keyword evidence="6" id="KW-0902">Two-component regulatory system</keyword>
<evidence type="ECO:0000256" key="4">
    <source>
        <dbReference type="ARBA" id="ARBA00022679"/>
    </source>
</evidence>
<accession>A0A1V1P6V2</accession>
<comment type="caution">
    <text evidence="8">The sequence shown here is derived from an EMBL/GenBank/DDBJ whole genome shotgun (WGS) entry which is preliminary data.</text>
</comment>
<sequence length="378" mass="43237">MTQENLETEFAPADRYPMEIIQKQVRQFLQYDLSCPAMQGLINTMSDLLLVLNDKRQAIFCNDMFLNIVKQSSKNNIYGKRPGELLNCIHASEKNEGCGTTRFCRKCGAVKAILNGLDGKKDIQECRIIQKDSGKAFEFRVYTSSLQTDENLCVMFISDISHEKRRRALERIFFHDILNTINSLNGCIQIISTSGPEEYDEYVDLLERLSAKIIDEINAQKELTAAENNELQVDIQEQSSLSIIHDLQKTCIAYPIAKNRWIDIDPISTDVLFKTDRLIISRVITNLIKNALEATPEKCTISIGCQSQHKEVVFWVHNPSYMPDDVQLQIFQRSFSTKGEDRGLGTYSIKLLTERYLNGRVVFNSKESTGTIFQVFFL</sequence>
<protein>
    <recommendedName>
        <fullName evidence="2">histidine kinase</fullName>
        <ecNumber evidence="2">2.7.13.3</ecNumber>
    </recommendedName>
</protein>
<keyword evidence="5 8" id="KW-0418">Kinase</keyword>
<keyword evidence="4" id="KW-0808">Transferase</keyword>
<evidence type="ECO:0000256" key="2">
    <source>
        <dbReference type="ARBA" id="ARBA00012438"/>
    </source>
</evidence>
<dbReference type="GO" id="GO:0000155">
    <property type="term" value="F:phosphorelay sensor kinase activity"/>
    <property type="evidence" value="ECO:0007669"/>
    <property type="project" value="TreeGrafter"/>
</dbReference>
<dbReference type="InterPro" id="IPR036890">
    <property type="entry name" value="HATPase_C_sf"/>
</dbReference>
<dbReference type="Gene3D" id="3.30.450.20">
    <property type="entry name" value="PAS domain"/>
    <property type="match status" value="1"/>
</dbReference>
<keyword evidence="3" id="KW-0597">Phosphoprotein</keyword>
<feature type="domain" description="Histidine kinase" evidence="7">
    <location>
        <begin position="172"/>
        <end position="378"/>
    </location>
</feature>
<dbReference type="InterPro" id="IPR050351">
    <property type="entry name" value="BphY/WalK/GraS-like"/>
</dbReference>
<evidence type="ECO:0000313" key="9">
    <source>
        <dbReference type="Proteomes" id="UP000189670"/>
    </source>
</evidence>
<dbReference type="AlphaFoldDB" id="A0A1V1P6V2"/>
<evidence type="ECO:0000259" key="7">
    <source>
        <dbReference type="PROSITE" id="PS50109"/>
    </source>
</evidence>
<evidence type="ECO:0000256" key="1">
    <source>
        <dbReference type="ARBA" id="ARBA00000085"/>
    </source>
</evidence>
<evidence type="ECO:0000256" key="6">
    <source>
        <dbReference type="ARBA" id="ARBA00023012"/>
    </source>
</evidence>
<dbReference type="SUPFAM" id="SSF55874">
    <property type="entry name" value="ATPase domain of HSP90 chaperone/DNA topoisomerase II/histidine kinase"/>
    <property type="match status" value="1"/>
</dbReference>
<dbReference type="Pfam" id="PF02518">
    <property type="entry name" value="HATPase_c"/>
    <property type="match status" value="1"/>
</dbReference>
<dbReference type="Proteomes" id="UP000189670">
    <property type="component" value="Unassembled WGS sequence"/>
</dbReference>
<dbReference type="PANTHER" id="PTHR45453:SF1">
    <property type="entry name" value="PHOSPHATE REGULON SENSOR PROTEIN PHOR"/>
    <property type="match status" value="1"/>
</dbReference>
<proteinExistence type="predicted"/>
<dbReference type="GO" id="GO:0005886">
    <property type="term" value="C:plasma membrane"/>
    <property type="evidence" value="ECO:0007669"/>
    <property type="project" value="TreeGrafter"/>
</dbReference>
<dbReference type="InterPro" id="IPR003594">
    <property type="entry name" value="HATPase_dom"/>
</dbReference>
<evidence type="ECO:0000313" key="8">
    <source>
        <dbReference type="EMBL" id="ETR70561.1"/>
    </source>
</evidence>
<comment type="catalytic activity">
    <reaction evidence="1">
        <text>ATP + protein L-histidine = ADP + protein N-phospho-L-histidine.</text>
        <dbReference type="EC" id="2.7.13.3"/>
    </reaction>
</comment>
<dbReference type="EC" id="2.7.13.3" evidence="2"/>
<dbReference type="Gene3D" id="3.30.565.10">
    <property type="entry name" value="Histidine kinase-like ATPase, C-terminal domain"/>
    <property type="match status" value="1"/>
</dbReference>
<dbReference type="GO" id="GO:0016036">
    <property type="term" value="P:cellular response to phosphate starvation"/>
    <property type="evidence" value="ECO:0007669"/>
    <property type="project" value="TreeGrafter"/>
</dbReference>
<dbReference type="GO" id="GO:0004721">
    <property type="term" value="F:phosphoprotein phosphatase activity"/>
    <property type="evidence" value="ECO:0007669"/>
    <property type="project" value="TreeGrafter"/>
</dbReference>
<evidence type="ECO:0000256" key="3">
    <source>
        <dbReference type="ARBA" id="ARBA00022553"/>
    </source>
</evidence>